<dbReference type="Proteomes" id="UP000649617">
    <property type="component" value="Unassembled WGS sequence"/>
</dbReference>
<name>A0A812IRR7_SYMPI</name>
<organism evidence="1 2">
    <name type="scientific">Symbiodinium pilosum</name>
    <name type="common">Dinoflagellate</name>
    <dbReference type="NCBI Taxonomy" id="2952"/>
    <lineage>
        <taxon>Eukaryota</taxon>
        <taxon>Sar</taxon>
        <taxon>Alveolata</taxon>
        <taxon>Dinophyceae</taxon>
        <taxon>Suessiales</taxon>
        <taxon>Symbiodiniaceae</taxon>
        <taxon>Symbiodinium</taxon>
    </lineage>
</organism>
<protein>
    <submittedName>
        <fullName evidence="1">Uncharacterized protein</fullName>
    </submittedName>
</protein>
<gene>
    <name evidence="1" type="ORF">SPIL2461_LOCUS886</name>
</gene>
<feature type="non-terminal residue" evidence="1">
    <location>
        <position position="63"/>
    </location>
</feature>
<evidence type="ECO:0000313" key="1">
    <source>
        <dbReference type="EMBL" id="CAE7175200.1"/>
    </source>
</evidence>
<reference evidence="1" key="1">
    <citation type="submission" date="2021-02" db="EMBL/GenBank/DDBJ databases">
        <authorList>
            <person name="Dougan E. K."/>
            <person name="Rhodes N."/>
            <person name="Thang M."/>
            <person name="Chan C."/>
        </authorList>
    </citation>
    <scope>NUCLEOTIDE SEQUENCE</scope>
</reference>
<feature type="non-terminal residue" evidence="1">
    <location>
        <position position="1"/>
    </location>
</feature>
<comment type="caution">
    <text evidence="1">The sequence shown here is derived from an EMBL/GenBank/DDBJ whole genome shotgun (WGS) entry which is preliminary data.</text>
</comment>
<accession>A0A812IRR7</accession>
<dbReference type="EMBL" id="CAJNIZ010000781">
    <property type="protein sequence ID" value="CAE7175200.1"/>
    <property type="molecule type" value="Genomic_DNA"/>
</dbReference>
<proteinExistence type="predicted"/>
<evidence type="ECO:0000313" key="2">
    <source>
        <dbReference type="Proteomes" id="UP000649617"/>
    </source>
</evidence>
<dbReference type="OrthoDB" id="417272at2759"/>
<sequence>VLYEVYFLSKMQSSWQDFVTELLQSTSGDMPDTETLGSKVNSWAEEKWWLLGTSIATPGGTGP</sequence>
<keyword evidence="2" id="KW-1185">Reference proteome</keyword>
<dbReference type="AlphaFoldDB" id="A0A812IRR7"/>